<evidence type="ECO:0000256" key="4">
    <source>
        <dbReference type="ARBA" id="ARBA00022660"/>
    </source>
</evidence>
<dbReference type="InterPro" id="IPR039993">
    <property type="entry name" value="NDUFB10"/>
</dbReference>
<keyword evidence="5" id="KW-0999">Mitochondrion inner membrane</keyword>
<keyword evidence="6" id="KW-0249">Electron transport</keyword>
<reference evidence="9" key="1">
    <citation type="submission" date="2020-12" db="EMBL/GenBank/DDBJ databases">
        <authorList>
            <person name="Iha C."/>
        </authorList>
    </citation>
    <scope>NUCLEOTIDE SEQUENCE</scope>
</reference>
<sequence length="122" mass="14174">METHERPRPLSPFLAVSAREDGGAMVKAWDPKFPDGPPANFDPENPFKDRWALVEMREHMTRRKAVEMEKAKVLKERLRECYIREGVNHLQNCRELALTYLESIKGIGYNLANSGAYDKQKW</sequence>
<dbReference type="InterPro" id="IPR019377">
    <property type="entry name" value="NADH_UbQ_OxRdtase_su10"/>
</dbReference>
<dbReference type="GO" id="GO:0005743">
    <property type="term" value="C:mitochondrial inner membrane"/>
    <property type="evidence" value="ECO:0007669"/>
    <property type="project" value="UniProtKB-SubCell"/>
</dbReference>
<evidence type="ECO:0000313" key="9">
    <source>
        <dbReference type="EMBL" id="CAD7705074.1"/>
    </source>
</evidence>
<evidence type="ECO:0000256" key="3">
    <source>
        <dbReference type="ARBA" id="ARBA00022448"/>
    </source>
</evidence>
<evidence type="ECO:0000256" key="2">
    <source>
        <dbReference type="ARBA" id="ARBA00008317"/>
    </source>
</evidence>
<evidence type="ECO:0000256" key="5">
    <source>
        <dbReference type="ARBA" id="ARBA00022792"/>
    </source>
</evidence>
<evidence type="ECO:0000313" key="10">
    <source>
        <dbReference type="Proteomes" id="UP000708148"/>
    </source>
</evidence>
<evidence type="ECO:0000256" key="8">
    <source>
        <dbReference type="ARBA" id="ARBA00023136"/>
    </source>
</evidence>
<accession>A0A8S1JD75</accession>
<comment type="similarity">
    <text evidence="2">Belongs to the complex I NDUFB10 subunit family.</text>
</comment>
<name>A0A8S1JD75_9CHLO</name>
<evidence type="ECO:0000256" key="7">
    <source>
        <dbReference type="ARBA" id="ARBA00023128"/>
    </source>
</evidence>
<organism evidence="9 10">
    <name type="scientific">Ostreobium quekettii</name>
    <dbReference type="NCBI Taxonomy" id="121088"/>
    <lineage>
        <taxon>Eukaryota</taxon>
        <taxon>Viridiplantae</taxon>
        <taxon>Chlorophyta</taxon>
        <taxon>core chlorophytes</taxon>
        <taxon>Ulvophyceae</taxon>
        <taxon>TCBD clade</taxon>
        <taxon>Bryopsidales</taxon>
        <taxon>Ostreobineae</taxon>
        <taxon>Ostreobiaceae</taxon>
        <taxon>Ostreobium</taxon>
    </lineage>
</organism>
<comment type="subcellular location">
    <subcellularLocation>
        <location evidence="1">Mitochondrion inner membrane</location>
        <topology evidence="1">Peripheral membrane protein</topology>
        <orientation evidence="1">Matrix side</orientation>
    </subcellularLocation>
</comment>
<keyword evidence="3" id="KW-0813">Transport</keyword>
<dbReference type="AlphaFoldDB" id="A0A8S1JD75"/>
<dbReference type="PANTHER" id="PTHR13094:SF1">
    <property type="entry name" value="NADH DEHYDROGENASE [UBIQUINONE] 1 BETA SUBCOMPLEX SUBUNIT 10"/>
    <property type="match status" value="1"/>
</dbReference>
<dbReference type="Proteomes" id="UP000708148">
    <property type="component" value="Unassembled WGS sequence"/>
</dbReference>
<keyword evidence="7" id="KW-0496">Mitochondrion</keyword>
<dbReference type="EMBL" id="CAJHUC010003011">
    <property type="protein sequence ID" value="CAD7705074.1"/>
    <property type="molecule type" value="Genomic_DNA"/>
</dbReference>
<keyword evidence="4" id="KW-0679">Respiratory chain</keyword>
<comment type="caution">
    <text evidence="9">The sequence shown here is derived from an EMBL/GenBank/DDBJ whole genome shotgun (WGS) entry which is preliminary data.</text>
</comment>
<gene>
    <name evidence="9" type="ORF">OSTQU699_LOCUS10429</name>
</gene>
<keyword evidence="8" id="KW-0472">Membrane</keyword>
<evidence type="ECO:0000256" key="1">
    <source>
        <dbReference type="ARBA" id="ARBA00004443"/>
    </source>
</evidence>
<dbReference type="Pfam" id="PF10249">
    <property type="entry name" value="NDUFB10"/>
    <property type="match status" value="1"/>
</dbReference>
<proteinExistence type="inferred from homology"/>
<dbReference type="OrthoDB" id="10252718at2759"/>
<evidence type="ECO:0000256" key="6">
    <source>
        <dbReference type="ARBA" id="ARBA00022982"/>
    </source>
</evidence>
<dbReference type="PANTHER" id="PTHR13094">
    <property type="entry name" value="NADH-UBIQUINONE OXIDOREDUCTASE PDSW SUBUNIT"/>
    <property type="match status" value="1"/>
</dbReference>
<dbReference type="GO" id="GO:0045271">
    <property type="term" value="C:respiratory chain complex I"/>
    <property type="evidence" value="ECO:0007669"/>
    <property type="project" value="UniProtKB-ARBA"/>
</dbReference>
<keyword evidence="10" id="KW-1185">Reference proteome</keyword>
<protein>
    <submittedName>
        <fullName evidence="9">Uncharacterized protein</fullName>
    </submittedName>
</protein>